<organism evidence="1 2">
    <name type="scientific">Pseudoneobacillus rhizosphaerae</name>
    <dbReference type="NCBI Taxonomy" id="2880968"/>
    <lineage>
        <taxon>Bacteria</taxon>
        <taxon>Bacillati</taxon>
        <taxon>Bacillota</taxon>
        <taxon>Bacilli</taxon>
        <taxon>Bacillales</taxon>
        <taxon>Bacillaceae</taxon>
        <taxon>Pseudoneobacillus</taxon>
    </lineage>
</organism>
<protein>
    <recommendedName>
        <fullName evidence="3">Competence protein</fullName>
    </recommendedName>
</protein>
<name>A0A9C7G6Y0_9BACI</name>
<evidence type="ECO:0008006" key="3">
    <source>
        <dbReference type="Google" id="ProtNLM"/>
    </source>
</evidence>
<dbReference type="Pfam" id="PF06338">
    <property type="entry name" value="ComK"/>
    <property type="match status" value="1"/>
</dbReference>
<comment type="caution">
    <text evidence="1">The sequence shown here is derived from an EMBL/GenBank/DDBJ whole genome shotgun (WGS) entry which is preliminary data.</text>
</comment>
<sequence>MSIEKSYLINQEFMSMAGYLDRYGKTFTLVYEFNKMFLVDQSPKEILEDSIREVGFNLKGALESSKRDLGDIHMLPLMVNPILGITVFPTKSHKHEDVIWFNPNHIKRTRGKKKLTIVVFRNGQTIIVHMKLAFFNNKLFIAERFRDDKIEGGKNPSSVS</sequence>
<dbReference type="Proteomes" id="UP000789845">
    <property type="component" value="Unassembled WGS sequence"/>
</dbReference>
<accession>A0A9C7G6Y0</accession>
<dbReference type="RefSeq" id="WP_230495135.1">
    <property type="nucleotide sequence ID" value="NZ_CAKJTG010000003.1"/>
</dbReference>
<dbReference type="InterPro" id="IPR010461">
    <property type="entry name" value="ComK"/>
</dbReference>
<evidence type="ECO:0000313" key="2">
    <source>
        <dbReference type="Proteomes" id="UP000789845"/>
    </source>
</evidence>
<dbReference type="GO" id="GO:0030420">
    <property type="term" value="P:establishment of competence for transformation"/>
    <property type="evidence" value="ECO:0007669"/>
    <property type="project" value="InterPro"/>
</dbReference>
<keyword evidence="2" id="KW-1185">Reference proteome</keyword>
<proteinExistence type="predicted"/>
<gene>
    <name evidence="1" type="ORF">NEOCIP111885_00541</name>
</gene>
<reference evidence="1" key="1">
    <citation type="submission" date="2021-10" db="EMBL/GenBank/DDBJ databases">
        <authorList>
            <person name="Criscuolo A."/>
        </authorList>
    </citation>
    <scope>NUCLEOTIDE SEQUENCE</scope>
    <source>
        <strain evidence="1">CIP111885</strain>
    </source>
</reference>
<evidence type="ECO:0000313" key="1">
    <source>
        <dbReference type="EMBL" id="CAG9606853.1"/>
    </source>
</evidence>
<dbReference type="AlphaFoldDB" id="A0A9C7G6Y0"/>
<dbReference type="EMBL" id="CAKJTG010000003">
    <property type="protein sequence ID" value="CAG9606853.1"/>
    <property type="molecule type" value="Genomic_DNA"/>
</dbReference>